<dbReference type="Gene3D" id="2.120.10.80">
    <property type="entry name" value="Kelch-type beta propeller"/>
    <property type="match status" value="1"/>
</dbReference>
<evidence type="ECO:0000256" key="1">
    <source>
        <dbReference type="SAM" id="MobiDB-lite"/>
    </source>
</evidence>
<accession>G3B6B2</accession>
<feature type="region of interest" description="Disordered" evidence="1">
    <location>
        <begin position="1"/>
        <end position="65"/>
    </location>
</feature>
<evidence type="ECO:0000313" key="3">
    <source>
        <dbReference type="Proteomes" id="UP000000707"/>
    </source>
</evidence>
<dbReference type="SUPFAM" id="SSF117281">
    <property type="entry name" value="Kelch motif"/>
    <property type="match status" value="1"/>
</dbReference>
<dbReference type="eggNOG" id="ENOG502QV98">
    <property type="taxonomic scope" value="Eukaryota"/>
</dbReference>
<keyword evidence="3" id="KW-1185">Reference proteome</keyword>
<evidence type="ECO:0000313" key="2">
    <source>
        <dbReference type="EMBL" id="EGV63429.1"/>
    </source>
</evidence>
<dbReference type="HOGENOM" id="CLU_569850_0_0_1"/>
<feature type="compositionally biased region" description="Basic and acidic residues" evidence="1">
    <location>
        <begin position="84"/>
        <end position="101"/>
    </location>
</feature>
<reference evidence="2 3" key="1">
    <citation type="journal article" date="2011" name="Proc. Natl. Acad. Sci. U.S.A.">
        <title>Comparative genomics of xylose-fermenting fungi for enhanced biofuel production.</title>
        <authorList>
            <person name="Wohlbach D.J."/>
            <person name="Kuo A."/>
            <person name="Sato T.K."/>
            <person name="Potts K.M."/>
            <person name="Salamov A.A."/>
            <person name="LaButti K.M."/>
            <person name="Sun H."/>
            <person name="Clum A."/>
            <person name="Pangilinan J.L."/>
            <person name="Lindquist E.A."/>
            <person name="Lucas S."/>
            <person name="Lapidus A."/>
            <person name="Jin M."/>
            <person name="Gunawan C."/>
            <person name="Balan V."/>
            <person name="Dale B.E."/>
            <person name="Jeffries T.W."/>
            <person name="Zinkel R."/>
            <person name="Barry K.W."/>
            <person name="Grigoriev I.V."/>
            <person name="Gasch A.P."/>
        </authorList>
    </citation>
    <scope>NUCLEOTIDE SEQUENCE [LARGE SCALE GENOMIC DNA]</scope>
    <source>
        <strain evidence="3">ATCC 10573 / BCRC 21748 / CBS 615 / JCM 9827 / NBRC 10315 / NRRL Y-1498 / VKM Y-70</strain>
    </source>
</reference>
<organism evidence="3">
    <name type="scientific">Candida tenuis (strain ATCC 10573 / BCRC 21748 / CBS 615 / JCM 9827 / NBRC 10315 / NRRL Y-1498 / VKM Y-70)</name>
    <name type="common">Yeast</name>
    <name type="synonym">Yamadazyma tenuis</name>
    <dbReference type="NCBI Taxonomy" id="590646"/>
    <lineage>
        <taxon>Eukaryota</taxon>
        <taxon>Fungi</taxon>
        <taxon>Dikarya</taxon>
        <taxon>Ascomycota</taxon>
        <taxon>Saccharomycotina</taxon>
        <taxon>Pichiomycetes</taxon>
        <taxon>Debaryomycetaceae</taxon>
        <taxon>Yamadazyma</taxon>
    </lineage>
</organism>
<sequence length="479" mass="54132">MNVLSSNGQTNPQNHETNPPMSMASTYSNHMKSHRSNSGSMKSRPVSPSPQSPMMSPKPISLFRAENSKPMTFTADEISMDDGLEPKSPSEVDESKSEKHPSSPNDLFGNTFVKPGASLTSIFIFGGFILVDNGTSKAFEATNDFLRIDLVCDGDFVSTNMDPEAIIYKVKLEDPSNTPNASGYCASTLIEHNLEEEENCQWNTIVRPWSPGSIFDDEASSSTSMQTSNSRHPSKLVKITTPEEFYEKKALLIQGGCNHNNETFSDMYLFKFASRQWEKLDTFCFNHFDNNIQPYDDDPSENLTKDKQIDKPDLIEAELRASHHTALYYNKLGREFVFFVGGFTNHYLRNYDPKPYHSDKFDVSRLARVRTTTTNQEICRLLVYNTKTQTWGFYKYYYDIRKNVSQQSFELLQHLRELVNANMYHHGAGVSLDGKSITICHGLVTPVTEKKADFEALDSQFPGPSMILGAHIQITFPSL</sequence>
<protein>
    <recommendedName>
        <fullName evidence="4">Galactose oxidase</fullName>
    </recommendedName>
</protein>
<gene>
    <name evidence="2" type="ORF">CANTEDRAFT_123667</name>
</gene>
<evidence type="ECO:0008006" key="4">
    <source>
        <dbReference type="Google" id="ProtNLM"/>
    </source>
</evidence>
<dbReference type="STRING" id="590646.G3B6B2"/>
<feature type="compositionally biased region" description="Low complexity" evidence="1">
    <location>
        <begin position="52"/>
        <end position="61"/>
    </location>
</feature>
<feature type="compositionally biased region" description="Polar residues" evidence="1">
    <location>
        <begin position="1"/>
        <end position="41"/>
    </location>
</feature>
<proteinExistence type="predicted"/>
<name>G3B6B2_CANTC</name>
<dbReference type="EMBL" id="GL996524">
    <property type="protein sequence ID" value="EGV63429.1"/>
    <property type="molecule type" value="Genomic_DNA"/>
</dbReference>
<dbReference type="InterPro" id="IPR015915">
    <property type="entry name" value="Kelch-typ_b-propeller"/>
</dbReference>
<dbReference type="OrthoDB" id="10251809at2759"/>
<feature type="region of interest" description="Disordered" evidence="1">
    <location>
        <begin position="77"/>
        <end position="108"/>
    </location>
</feature>
<dbReference type="Proteomes" id="UP000000707">
    <property type="component" value="Unassembled WGS sequence"/>
</dbReference>
<dbReference type="AlphaFoldDB" id="G3B6B2"/>